<accession>A0A1J5T1H3</accession>
<dbReference type="Pfam" id="PF01464">
    <property type="entry name" value="SLT"/>
    <property type="match status" value="1"/>
</dbReference>
<reference evidence="2" key="1">
    <citation type="submission" date="2016-10" db="EMBL/GenBank/DDBJ databases">
        <title>Sequence of Gallionella enrichment culture.</title>
        <authorList>
            <person name="Poehlein A."/>
            <person name="Muehling M."/>
            <person name="Daniel R."/>
        </authorList>
    </citation>
    <scope>NUCLEOTIDE SEQUENCE</scope>
</reference>
<dbReference type="AlphaFoldDB" id="A0A1J5T1H3"/>
<dbReference type="SUPFAM" id="SSF53955">
    <property type="entry name" value="Lysozyme-like"/>
    <property type="match status" value="1"/>
</dbReference>
<dbReference type="InterPro" id="IPR023346">
    <property type="entry name" value="Lysozyme-like_dom_sf"/>
</dbReference>
<evidence type="ECO:0000259" key="1">
    <source>
        <dbReference type="Pfam" id="PF01464"/>
    </source>
</evidence>
<evidence type="ECO:0000313" key="2">
    <source>
        <dbReference type="EMBL" id="OIR06046.1"/>
    </source>
</evidence>
<proteinExistence type="predicted"/>
<dbReference type="Gene3D" id="1.10.530.10">
    <property type="match status" value="1"/>
</dbReference>
<gene>
    <name evidence="2" type="ORF">GALL_118430</name>
</gene>
<feature type="domain" description="Transglycosylase SLT" evidence="1">
    <location>
        <begin position="21"/>
        <end position="115"/>
    </location>
</feature>
<comment type="caution">
    <text evidence="2">The sequence shown here is derived from an EMBL/GenBank/DDBJ whole genome shotgun (WGS) entry which is preliminary data.</text>
</comment>
<name>A0A1J5T1H3_9ZZZZ</name>
<dbReference type="InterPro" id="IPR008258">
    <property type="entry name" value="Transglycosylase_SLT_dom_1"/>
</dbReference>
<dbReference type="EMBL" id="MLJW01000046">
    <property type="protein sequence ID" value="OIR06046.1"/>
    <property type="molecule type" value="Genomic_DNA"/>
</dbReference>
<protein>
    <submittedName>
        <fullName evidence="2">Transglycosylase SLT domain protein</fullName>
    </submittedName>
</protein>
<dbReference type="CDD" id="cd13400">
    <property type="entry name" value="LT_IagB-like"/>
    <property type="match status" value="1"/>
</dbReference>
<sequence>MDYQAPPSHLPLPYDREIMHCVVEAARTYQVPRILVLAIIRDESSGNRNALRINRRIDKKTGQVKETKDVGLMQINTVWHKELANKYGIANVEHYITHDACYNIKVGTWILSNEIVYALKDGNSFWVGVGNYHSNTPSLNESYQRKIANHIQWLTRHTNWSAY</sequence>
<organism evidence="2">
    <name type="scientific">mine drainage metagenome</name>
    <dbReference type="NCBI Taxonomy" id="410659"/>
    <lineage>
        <taxon>unclassified sequences</taxon>
        <taxon>metagenomes</taxon>
        <taxon>ecological metagenomes</taxon>
    </lineage>
</organism>